<dbReference type="KEGG" id="sgs:AVL59_12540"/>
<dbReference type="AlphaFoldDB" id="A0A1B1BCK3"/>
<reference evidence="2 3" key="1">
    <citation type="submission" date="2016-06" db="EMBL/GenBank/DDBJ databases">
        <title>Complete genome sequence of Streptomyces griseochromogenes ATCC 14511, the Blasticidin S producer.</title>
        <authorList>
            <person name="Wu L."/>
        </authorList>
    </citation>
    <scope>NUCLEOTIDE SEQUENCE [LARGE SCALE GENOMIC DNA]</scope>
    <source>
        <strain evidence="2 3">ATCC 14511</strain>
    </source>
</reference>
<dbReference type="InterPro" id="IPR049735">
    <property type="entry name" value="NovE/LmbU-like"/>
</dbReference>
<sequence length="204" mass="22553">MVTPRTGLNLPPRLPFEKWVNIGFQLSTIHTTSAWCLGDWLVYGEGAFAGRYRKAIEQCSLHYQTLRNYAWVARSFPLSRRRDTLSFGHHAEVARLTEPEQDYWLSKAETLSWSRNRLRSEVRASLNQRHAKDGDELPASDTESGGGAVTDGKPPNATDQAELRVELSTSDGDLWTAAANRAGLSVAAWAQRELDAAARGAAGV</sequence>
<gene>
    <name evidence="2" type="ORF">AVL59_12540</name>
</gene>
<evidence type="ECO:0000313" key="2">
    <source>
        <dbReference type="EMBL" id="ANP56462.1"/>
    </source>
</evidence>
<organism evidence="2 3">
    <name type="scientific">Streptomyces griseochromogenes</name>
    <dbReference type="NCBI Taxonomy" id="68214"/>
    <lineage>
        <taxon>Bacteria</taxon>
        <taxon>Bacillati</taxon>
        <taxon>Actinomycetota</taxon>
        <taxon>Actinomycetes</taxon>
        <taxon>Kitasatosporales</taxon>
        <taxon>Streptomycetaceae</taxon>
        <taxon>Streptomyces</taxon>
    </lineage>
</organism>
<dbReference type="NCBIfam" id="NF038070">
    <property type="entry name" value="LmbU_fam_TF"/>
    <property type="match status" value="1"/>
</dbReference>
<proteinExistence type="predicted"/>
<evidence type="ECO:0000256" key="1">
    <source>
        <dbReference type="SAM" id="MobiDB-lite"/>
    </source>
</evidence>
<accession>A0A1B1BCK3</accession>
<name>A0A1B1BCK3_9ACTN</name>
<dbReference type="Proteomes" id="UP000092659">
    <property type="component" value="Chromosome"/>
</dbReference>
<protein>
    <recommendedName>
        <fullName evidence="4">Antibiotic biosynthesis protein</fullName>
    </recommendedName>
</protein>
<evidence type="ECO:0008006" key="4">
    <source>
        <dbReference type="Google" id="ProtNLM"/>
    </source>
</evidence>
<feature type="region of interest" description="Disordered" evidence="1">
    <location>
        <begin position="125"/>
        <end position="165"/>
    </location>
</feature>
<evidence type="ECO:0000313" key="3">
    <source>
        <dbReference type="Proteomes" id="UP000092659"/>
    </source>
</evidence>
<dbReference type="EMBL" id="CP016279">
    <property type="protein sequence ID" value="ANP56462.1"/>
    <property type="molecule type" value="Genomic_DNA"/>
</dbReference>